<dbReference type="EMBL" id="NMUH01001736">
    <property type="protein sequence ID" value="MQL94955.1"/>
    <property type="molecule type" value="Genomic_DNA"/>
</dbReference>
<accession>A0A843VG69</accession>
<evidence type="ECO:0000313" key="2">
    <source>
        <dbReference type="Proteomes" id="UP000652761"/>
    </source>
</evidence>
<sequence length="214" mass="23667">MLERGRARECFDGSLESSAENELVQLLKLGLICTAEAPSRRPSMAEVVQFLEVFLPLPDRRQRRPSSFRSSTTTAIPSRSATTAAILLPICDDSGYPPSDLPRQRLSSFRSATTAAIDDSGHPFPIGDDGSHLLPFGDGGSISPHLPLQVRLDYLEAGADVLITASYQEIKCYIVGANIYKSQAPSKCSTMWFVMFNCNLSYFVSSFIYHRYLF</sequence>
<proteinExistence type="predicted"/>
<reference evidence="1" key="1">
    <citation type="submission" date="2017-07" db="EMBL/GenBank/DDBJ databases">
        <title>Taro Niue Genome Assembly and Annotation.</title>
        <authorList>
            <person name="Atibalentja N."/>
            <person name="Keating K."/>
            <person name="Fields C.J."/>
        </authorList>
    </citation>
    <scope>NUCLEOTIDE SEQUENCE</scope>
    <source>
        <strain evidence="1">Niue_2</strain>
        <tissue evidence="1">Leaf</tissue>
    </source>
</reference>
<comment type="caution">
    <text evidence="1">The sequence shown here is derived from an EMBL/GenBank/DDBJ whole genome shotgun (WGS) entry which is preliminary data.</text>
</comment>
<organism evidence="1 2">
    <name type="scientific">Colocasia esculenta</name>
    <name type="common">Wild taro</name>
    <name type="synonym">Arum esculentum</name>
    <dbReference type="NCBI Taxonomy" id="4460"/>
    <lineage>
        <taxon>Eukaryota</taxon>
        <taxon>Viridiplantae</taxon>
        <taxon>Streptophyta</taxon>
        <taxon>Embryophyta</taxon>
        <taxon>Tracheophyta</taxon>
        <taxon>Spermatophyta</taxon>
        <taxon>Magnoliopsida</taxon>
        <taxon>Liliopsida</taxon>
        <taxon>Araceae</taxon>
        <taxon>Aroideae</taxon>
        <taxon>Colocasieae</taxon>
        <taxon>Colocasia</taxon>
    </lineage>
</organism>
<dbReference type="Gene3D" id="1.10.510.10">
    <property type="entry name" value="Transferase(Phosphotransferase) domain 1"/>
    <property type="match status" value="1"/>
</dbReference>
<protein>
    <submittedName>
        <fullName evidence="1">Uncharacterized protein</fullName>
    </submittedName>
</protein>
<dbReference type="AlphaFoldDB" id="A0A843VG69"/>
<gene>
    <name evidence="1" type="ORF">Taro_027615</name>
</gene>
<dbReference type="Proteomes" id="UP000652761">
    <property type="component" value="Unassembled WGS sequence"/>
</dbReference>
<name>A0A843VG69_COLES</name>
<dbReference type="OrthoDB" id="676979at2759"/>
<evidence type="ECO:0000313" key="1">
    <source>
        <dbReference type="EMBL" id="MQL94955.1"/>
    </source>
</evidence>
<keyword evidence="2" id="KW-1185">Reference proteome</keyword>